<evidence type="ECO:0000256" key="1">
    <source>
        <dbReference type="ARBA" id="ARBA00004180"/>
    </source>
</evidence>
<keyword evidence="6" id="KW-0472">Membrane</keyword>
<dbReference type="GO" id="GO:0030659">
    <property type="term" value="C:cytoplasmic vesicle membrane"/>
    <property type="evidence" value="ECO:0007669"/>
    <property type="project" value="UniProtKB-SubCell"/>
</dbReference>
<reference evidence="12" key="1">
    <citation type="submission" date="2021-02" db="EMBL/GenBank/DDBJ databases">
        <authorList>
            <person name="Nowell W R."/>
        </authorList>
    </citation>
    <scope>NUCLEOTIDE SEQUENCE</scope>
</reference>
<feature type="domain" description="PX" evidence="8">
    <location>
        <begin position="6"/>
        <end position="119"/>
    </location>
</feature>
<evidence type="ECO:0000313" key="11">
    <source>
        <dbReference type="EMBL" id="CAF3591647.1"/>
    </source>
</evidence>
<keyword evidence="4" id="KW-0653">Protein transport</keyword>
<dbReference type="Proteomes" id="UP000663825">
    <property type="component" value="Unassembled WGS sequence"/>
</dbReference>
<dbReference type="OrthoDB" id="93876at2759"/>
<dbReference type="Proteomes" id="UP000663865">
    <property type="component" value="Unassembled WGS sequence"/>
</dbReference>
<evidence type="ECO:0000259" key="8">
    <source>
        <dbReference type="PROSITE" id="PS50195"/>
    </source>
</evidence>
<gene>
    <name evidence="10" type="ORF">FME351_LOCUS19250</name>
    <name evidence="11" type="ORF">KIK155_LOCUS20473</name>
    <name evidence="9" type="ORF">TIS948_LOCUS21771</name>
    <name evidence="12" type="ORF">UJA718_LOCUS6479</name>
</gene>
<comment type="similarity">
    <text evidence="2">Belongs to the sorting nexin family.</text>
</comment>
<evidence type="ECO:0000256" key="6">
    <source>
        <dbReference type="ARBA" id="ARBA00023136"/>
    </source>
</evidence>
<evidence type="ECO:0000256" key="3">
    <source>
        <dbReference type="ARBA" id="ARBA00022448"/>
    </source>
</evidence>
<dbReference type="EMBL" id="CAJNYU010002384">
    <property type="protein sequence ID" value="CAF3546399.1"/>
    <property type="molecule type" value="Genomic_DNA"/>
</dbReference>
<comment type="caution">
    <text evidence="12">The sequence shown here is derived from an EMBL/GenBank/DDBJ whole genome shotgun (WGS) entry which is preliminary data.</text>
</comment>
<evidence type="ECO:0000256" key="5">
    <source>
        <dbReference type="ARBA" id="ARBA00023121"/>
    </source>
</evidence>
<dbReference type="GO" id="GO:1901981">
    <property type="term" value="F:phosphatidylinositol phosphate binding"/>
    <property type="evidence" value="ECO:0007669"/>
    <property type="project" value="TreeGrafter"/>
</dbReference>
<dbReference type="EMBL" id="CAJOBP010000607">
    <property type="protein sequence ID" value="CAF4199789.1"/>
    <property type="molecule type" value="Genomic_DNA"/>
</dbReference>
<dbReference type="SUPFAM" id="SSF64268">
    <property type="entry name" value="PX domain"/>
    <property type="match status" value="1"/>
</dbReference>
<evidence type="ECO:0000256" key="4">
    <source>
        <dbReference type="ARBA" id="ARBA00022927"/>
    </source>
</evidence>
<proteinExistence type="inferred from homology"/>
<dbReference type="EMBL" id="CAJNXB010003763">
    <property type="protein sequence ID" value="CAF3334964.1"/>
    <property type="molecule type" value="Genomic_DNA"/>
</dbReference>
<dbReference type="InterPro" id="IPR052467">
    <property type="entry name" value="Sorting_nexin_PX-domain"/>
</dbReference>
<dbReference type="Proteomes" id="UP000663869">
    <property type="component" value="Unassembled WGS sequence"/>
</dbReference>
<protein>
    <recommendedName>
        <fullName evidence="8">PX domain-containing protein</fullName>
    </recommendedName>
</protein>
<organism evidence="12 13">
    <name type="scientific">Rotaria socialis</name>
    <dbReference type="NCBI Taxonomy" id="392032"/>
    <lineage>
        <taxon>Eukaryota</taxon>
        <taxon>Metazoa</taxon>
        <taxon>Spiralia</taxon>
        <taxon>Gnathifera</taxon>
        <taxon>Rotifera</taxon>
        <taxon>Eurotatoria</taxon>
        <taxon>Bdelloidea</taxon>
        <taxon>Philodinida</taxon>
        <taxon>Philodinidae</taxon>
        <taxon>Rotaria</taxon>
    </lineage>
</organism>
<accession>A0A820BF03</accession>
<keyword evidence="13" id="KW-1185">Reference proteome</keyword>
<keyword evidence="7" id="KW-0968">Cytoplasmic vesicle</keyword>
<comment type="subcellular location">
    <subcellularLocation>
        <location evidence="1">Cytoplasmic vesicle membrane</location>
        <topology evidence="1">Peripheral membrane protein</topology>
        <orientation evidence="1">Cytoplasmic side</orientation>
    </subcellularLocation>
</comment>
<evidence type="ECO:0000313" key="13">
    <source>
        <dbReference type="Proteomes" id="UP000663873"/>
    </source>
</evidence>
<evidence type="ECO:0000313" key="10">
    <source>
        <dbReference type="EMBL" id="CAF3546399.1"/>
    </source>
</evidence>
<dbReference type="InterPro" id="IPR036871">
    <property type="entry name" value="PX_dom_sf"/>
</dbReference>
<sequence>MISMPYTISIDNTRTIEPKNGDEKYTVYQVTVRGGPIPTFHTMDRRYREFESLHTRLSSNIAVPQLPRKVLLHRRSAKLVEQRRQLLEVYLNDVLKRCQQQTVMPEELGRFLQIPPYDDENQLNQKDRLEQDSYDDEMKNVLEHAPCISISDYYPWNNDNRELIVDSIISGLMCSMYDM</sequence>
<dbReference type="PROSITE" id="PS50195">
    <property type="entry name" value="PX"/>
    <property type="match status" value="1"/>
</dbReference>
<dbReference type="Gene3D" id="3.30.1520.10">
    <property type="entry name" value="Phox-like domain"/>
    <property type="match status" value="1"/>
</dbReference>
<dbReference type="AlphaFoldDB" id="A0A820BF03"/>
<dbReference type="GO" id="GO:0015031">
    <property type="term" value="P:protein transport"/>
    <property type="evidence" value="ECO:0007669"/>
    <property type="project" value="UniProtKB-KW"/>
</dbReference>
<dbReference type="PANTHER" id="PTHR15813">
    <property type="entry name" value="SORTING NEXIN-22 AND 24"/>
    <property type="match status" value="1"/>
</dbReference>
<dbReference type="Proteomes" id="UP000663873">
    <property type="component" value="Unassembled WGS sequence"/>
</dbReference>
<evidence type="ECO:0000256" key="7">
    <source>
        <dbReference type="ARBA" id="ARBA00023329"/>
    </source>
</evidence>
<evidence type="ECO:0000313" key="12">
    <source>
        <dbReference type="EMBL" id="CAF4199789.1"/>
    </source>
</evidence>
<evidence type="ECO:0000256" key="2">
    <source>
        <dbReference type="ARBA" id="ARBA00010883"/>
    </source>
</evidence>
<keyword evidence="5" id="KW-0446">Lipid-binding</keyword>
<dbReference type="InterPro" id="IPR001683">
    <property type="entry name" value="PX_dom"/>
</dbReference>
<dbReference type="EMBL" id="CAJNYV010003598">
    <property type="protein sequence ID" value="CAF3591647.1"/>
    <property type="molecule type" value="Genomic_DNA"/>
</dbReference>
<name>A0A820BF03_9BILA</name>
<dbReference type="SMART" id="SM00312">
    <property type="entry name" value="PX"/>
    <property type="match status" value="1"/>
</dbReference>
<dbReference type="PANTHER" id="PTHR15813:SF9">
    <property type="entry name" value="PX DOMAIN-CONTAINING PROTEIN"/>
    <property type="match status" value="1"/>
</dbReference>
<evidence type="ECO:0000313" key="9">
    <source>
        <dbReference type="EMBL" id="CAF3334964.1"/>
    </source>
</evidence>
<dbReference type="Pfam" id="PF00787">
    <property type="entry name" value="PX"/>
    <property type="match status" value="1"/>
</dbReference>
<keyword evidence="3" id="KW-0813">Transport</keyword>